<gene>
    <name evidence="9" type="ORF">GCM10009544_34180</name>
</gene>
<dbReference type="PANTHER" id="PTHR37937">
    <property type="entry name" value="CONJUGATIVE TRANSFER: DNA TRANSPORT"/>
    <property type="match status" value="1"/>
</dbReference>
<evidence type="ECO:0000256" key="5">
    <source>
        <dbReference type="ARBA" id="ARBA00022989"/>
    </source>
</evidence>
<dbReference type="EMBL" id="BAAAHB010000035">
    <property type="protein sequence ID" value="GAA0469116.1"/>
    <property type="molecule type" value="Genomic_DNA"/>
</dbReference>
<keyword evidence="3" id="KW-1003">Cell membrane</keyword>
<name>A0ABP3K1Q6_9ACTN</name>
<evidence type="ECO:0000256" key="6">
    <source>
        <dbReference type="ARBA" id="ARBA00023136"/>
    </source>
</evidence>
<evidence type="ECO:0000256" key="4">
    <source>
        <dbReference type="ARBA" id="ARBA00022692"/>
    </source>
</evidence>
<feature type="compositionally biased region" description="Pro residues" evidence="7">
    <location>
        <begin position="598"/>
        <end position="607"/>
    </location>
</feature>
<dbReference type="CDD" id="cd01127">
    <property type="entry name" value="TrwB_TraG_TraD_VirD4"/>
    <property type="match status" value="1"/>
</dbReference>
<dbReference type="InterPro" id="IPR003688">
    <property type="entry name" value="TraG/VirD4"/>
</dbReference>
<evidence type="ECO:0008006" key="11">
    <source>
        <dbReference type="Google" id="ProtNLM"/>
    </source>
</evidence>
<dbReference type="InterPro" id="IPR027417">
    <property type="entry name" value="P-loop_NTPase"/>
</dbReference>
<comment type="similarity">
    <text evidence="2">Belongs to the VirD4/TraG family.</text>
</comment>
<dbReference type="PANTHER" id="PTHR37937:SF1">
    <property type="entry name" value="CONJUGATIVE TRANSFER: DNA TRANSPORT"/>
    <property type="match status" value="1"/>
</dbReference>
<evidence type="ECO:0000313" key="9">
    <source>
        <dbReference type="EMBL" id="GAA0469116.1"/>
    </source>
</evidence>
<keyword evidence="5 8" id="KW-1133">Transmembrane helix</keyword>
<feature type="region of interest" description="Disordered" evidence="7">
    <location>
        <begin position="584"/>
        <end position="607"/>
    </location>
</feature>
<accession>A0ABP3K1Q6</accession>
<evidence type="ECO:0000256" key="8">
    <source>
        <dbReference type="SAM" id="Phobius"/>
    </source>
</evidence>
<dbReference type="Pfam" id="PF02534">
    <property type="entry name" value="T4SS-DNA_transf"/>
    <property type="match status" value="1"/>
</dbReference>
<organism evidence="9 10">
    <name type="scientific">Streptomyces stramineus</name>
    <dbReference type="NCBI Taxonomy" id="173861"/>
    <lineage>
        <taxon>Bacteria</taxon>
        <taxon>Bacillati</taxon>
        <taxon>Actinomycetota</taxon>
        <taxon>Actinomycetes</taxon>
        <taxon>Kitasatosporales</taxon>
        <taxon>Streptomycetaceae</taxon>
        <taxon>Streptomyces</taxon>
    </lineage>
</organism>
<protein>
    <recommendedName>
        <fullName evidence="11">TraD/TraG TraM recognition site domain-containing protein</fullName>
    </recommendedName>
</protein>
<keyword evidence="6 8" id="KW-0472">Membrane</keyword>
<dbReference type="Proteomes" id="UP001499895">
    <property type="component" value="Unassembled WGS sequence"/>
</dbReference>
<dbReference type="SUPFAM" id="SSF52540">
    <property type="entry name" value="P-loop containing nucleoside triphosphate hydrolases"/>
    <property type="match status" value="1"/>
</dbReference>
<comment type="caution">
    <text evidence="9">The sequence shown here is derived from an EMBL/GenBank/DDBJ whole genome shotgun (WGS) entry which is preliminary data.</text>
</comment>
<dbReference type="RefSeq" id="WP_344091338.1">
    <property type="nucleotide sequence ID" value="NZ_BAAAHB010000035.1"/>
</dbReference>
<feature type="transmembrane region" description="Helical" evidence="8">
    <location>
        <begin position="20"/>
        <end position="41"/>
    </location>
</feature>
<sequence length="607" mass="64281">MREVGRKHESGGPKGDIALVKGSAVLIAVAASWHLAVWATADHMALSDVLATAGALAAHKPLAGLGEGIEPASAAVTVTVWLAVLLGPLAVIALAVRARRRRTRGAGGEGLASASEARHMLGEKRARAAAKMTRATSFTGKDGRYDAKAAARAELREVGWLLGTQLGSGQPLVATPEDSVAVIAPSGGGKSRNVVIPACLDAPGPLVVTSTRADVLDVIAEPRSRMGRVWVFDPLDTVGWPHRMVWDPVAGCQAGETATSRALSFSVGMGADDSSSSNGSFFQQTASSALTRLLHAAALEGKTIEHVMRWATNLEKASEPRAILTDHPNAEPGWDVLLRSVSTGADETVASTRQTLAAQIEPLALRKVLRCVTPQPGVPTFDPDAFVASRDTLVLISDSNASTNVSPLTTMLLGEVVDAAKRRAPRLPSGRLDPFLRLVLDEVANVAPLPKLPSLASDARGYGIHIVYALQSLAQAVLRWGQHEADTLLDNAAATLVMGGLKDVEALRRFSELVGEAEILEISTARDSQRLFGHSTNEVERERRILRPEEIRQLPHGQALLLFRGAPGVIAELLPWDQRRDGQALRAAEHATRSARIGPPPVETTGA</sequence>
<dbReference type="Gene3D" id="3.40.50.300">
    <property type="entry name" value="P-loop containing nucleotide triphosphate hydrolases"/>
    <property type="match status" value="1"/>
</dbReference>
<reference evidence="10" key="1">
    <citation type="journal article" date="2019" name="Int. J. Syst. Evol. Microbiol.">
        <title>The Global Catalogue of Microorganisms (GCM) 10K type strain sequencing project: providing services to taxonomists for standard genome sequencing and annotation.</title>
        <authorList>
            <consortium name="The Broad Institute Genomics Platform"/>
            <consortium name="The Broad Institute Genome Sequencing Center for Infectious Disease"/>
            <person name="Wu L."/>
            <person name="Ma J."/>
        </authorList>
    </citation>
    <scope>NUCLEOTIDE SEQUENCE [LARGE SCALE GENOMIC DNA]</scope>
    <source>
        <strain evidence="10">JCM 10649</strain>
    </source>
</reference>
<evidence type="ECO:0000256" key="2">
    <source>
        <dbReference type="ARBA" id="ARBA00008806"/>
    </source>
</evidence>
<proteinExistence type="inferred from homology"/>
<evidence type="ECO:0000256" key="3">
    <source>
        <dbReference type="ARBA" id="ARBA00022475"/>
    </source>
</evidence>
<keyword evidence="4 8" id="KW-0812">Transmembrane</keyword>
<feature type="transmembrane region" description="Helical" evidence="8">
    <location>
        <begin position="72"/>
        <end position="96"/>
    </location>
</feature>
<dbReference type="InterPro" id="IPR051539">
    <property type="entry name" value="T4SS-coupling_protein"/>
</dbReference>
<evidence type="ECO:0000313" key="10">
    <source>
        <dbReference type="Proteomes" id="UP001499895"/>
    </source>
</evidence>
<comment type="subcellular location">
    <subcellularLocation>
        <location evidence="1">Cell membrane</location>
        <topology evidence="1">Multi-pass membrane protein</topology>
    </subcellularLocation>
</comment>
<evidence type="ECO:0000256" key="7">
    <source>
        <dbReference type="SAM" id="MobiDB-lite"/>
    </source>
</evidence>
<keyword evidence="10" id="KW-1185">Reference proteome</keyword>
<evidence type="ECO:0000256" key="1">
    <source>
        <dbReference type="ARBA" id="ARBA00004651"/>
    </source>
</evidence>